<name>A0A316V765_9BASI</name>
<keyword evidence="12" id="KW-1185">Reference proteome</keyword>
<gene>
    <name evidence="11" type="ORF">FA14DRAFT_162193</name>
</gene>
<dbReference type="GO" id="GO:0008320">
    <property type="term" value="F:protein transmembrane transporter activity"/>
    <property type="evidence" value="ECO:0007669"/>
    <property type="project" value="TreeGrafter"/>
</dbReference>
<reference evidence="11 12" key="1">
    <citation type="journal article" date="2018" name="Mol. Biol. Evol.">
        <title>Broad Genomic Sampling Reveals a Smut Pathogenic Ancestry of the Fungal Clade Ustilaginomycotina.</title>
        <authorList>
            <person name="Kijpornyongpan T."/>
            <person name="Mondo S.J."/>
            <person name="Barry K."/>
            <person name="Sandor L."/>
            <person name="Lee J."/>
            <person name="Lipzen A."/>
            <person name="Pangilinan J."/>
            <person name="LaButti K."/>
            <person name="Hainaut M."/>
            <person name="Henrissat B."/>
            <person name="Grigoriev I.V."/>
            <person name="Spatafora J.W."/>
            <person name="Aime M.C."/>
        </authorList>
    </citation>
    <scope>NUCLEOTIDE SEQUENCE [LARGE SCALE GENOMIC DNA]</scope>
    <source>
        <strain evidence="11 12">MCA 3882</strain>
    </source>
</reference>
<keyword evidence="6" id="KW-0653">Protein transport</keyword>
<sequence>MIQHSDQETKKALQRREKEEEQFLQNIVNETSRATAPDEQTFSQNVQIGELLAAQGPEQHLQAAAAFFKALKAYPSPMELLMIYQQAVPQEVMAYIRKMVSLDQGLSAASQGSTRAADLASQASANIEEIDDEGPKGSTAGVAIAQEDPAPSVSSQEWEKVSPAEDAEQKAQQATEASAVPASEAAAKSVSETATAGSTTPEDVISEQSSQAPPS</sequence>
<evidence type="ECO:0000256" key="7">
    <source>
        <dbReference type="ARBA" id="ARBA00022989"/>
    </source>
</evidence>
<dbReference type="PANTHER" id="PTHR12430">
    <property type="entry name" value="MITOCHONDRIAL IMPORT RECEPTOR SUBUNIT TOM20"/>
    <property type="match status" value="1"/>
</dbReference>
<evidence type="ECO:0000256" key="1">
    <source>
        <dbReference type="ARBA" id="ARBA00004572"/>
    </source>
</evidence>
<dbReference type="GO" id="GO:0030943">
    <property type="term" value="F:mitochondrion targeting sequence binding"/>
    <property type="evidence" value="ECO:0007669"/>
    <property type="project" value="TreeGrafter"/>
</dbReference>
<feature type="compositionally biased region" description="Polar residues" evidence="10">
    <location>
        <begin position="197"/>
        <end position="215"/>
    </location>
</feature>
<dbReference type="RefSeq" id="XP_025353336.1">
    <property type="nucleotide sequence ID" value="XM_025499472.1"/>
</dbReference>
<dbReference type="InParanoid" id="A0A316V765"/>
<protein>
    <recommendedName>
        <fullName evidence="13">Protein import receptor MAS20</fullName>
    </recommendedName>
</protein>
<dbReference type="GO" id="GO:0006886">
    <property type="term" value="P:intracellular protein transport"/>
    <property type="evidence" value="ECO:0007669"/>
    <property type="project" value="InterPro"/>
</dbReference>
<dbReference type="Proteomes" id="UP000245771">
    <property type="component" value="Unassembled WGS sequence"/>
</dbReference>
<evidence type="ECO:0000313" key="12">
    <source>
        <dbReference type="Proteomes" id="UP000245771"/>
    </source>
</evidence>
<evidence type="ECO:0008006" key="13">
    <source>
        <dbReference type="Google" id="ProtNLM"/>
    </source>
</evidence>
<accession>A0A316V765</accession>
<evidence type="ECO:0000256" key="9">
    <source>
        <dbReference type="ARBA" id="ARBA00023136"/>
    </source>
</evidence>
<evidence type="ECO:0000256" key="10">
    <source>
        <dbReference type="SAM" id="MobiDB-lite"/>
    </source>
</evidence>
<evidence type="ECO:0000256" key="2">
    <source>
        <dbReference type="ARBA" id="ARBA00005792"/>
    </source>
</evidence>
<evidence type="ECO:0000256" key="4">
    <source>
        <dbReference type="ARBA" id="ARBA00022692"/>
    </source>
</evidence>
<dbReference type="Gene3D" id="1.20.960.10">
    <property type="entry name" value="Mitochondrial outer membrane translocase complex, subunit Tom20 domain"/>
    <property type="match status" value="1"/>
</dbReference>
<feature type="compositionally biased region" description="Basic and acidic residues" evidence="10">
    <location>
        <begin position="157"/>
        <end position="169"/>
    </location>
</feature>
<keyword evidence="7" id="KW-1133">Transmembrane helix</keyword>
<feature type="compositionally biased region" description="Low complexity" evidence="10">
    <location>
        <begin position="174"/>
        <end position="196"/>
    </location>
</feature>
<organism evidence="11 12">
    <name type="scientific">Meira miltonrushii</name>
    <dbReference type="NCBI Taxonomy" id="1280837"/>
    <lineage>
        <taxon>Eukaryota</taxon>
        <taxon>Fungi</taxon>
        <taxon>Dikarya</taxon>
        <taxon>Basidiomycota</taxon>
        <taxon>Ustilaginomycotina</taxon>
        <taxon>Exobasidiomycetes</taxon>
        <taxon>Exobasidiales</taxon>
        <taxon>Brachybasidiaceae</taxon>
        <taxon>Meira</taxon>
    </lineage>
</organism>
<comment type="similarity">
    <text evidence="2">Belongs to the Tom20 family.</text>
</comment>
<dbReference type="PANTHER" id="PTHR12430:SF0">
    <property type="entry name" value="TRANSLOCASE OF OUTER MITOCHONDRIAL MEMBRANE 20"/>
    <property type="match status" value="1"/>
</dbReference>
<dbReference type="Pfam" id="PF02064">
    <property type="entry name" value="MAS20"/>
    <property type="match status" value="1"/>
</dbReference>
<evidence type="ECO:0000313" key="11">
    <source>
        <dbReference type="EMBL" id="PWN33034.1"/>
    </source>
</evidence>
<feature type="region of interest" description="Disordered" evidence="10">
    <location>
        <begin position="1"/>
        <end position="21"/>
    </location>
</feature>
<dbReference type="OrthoDB" id="2154253at2759"/>
<dbReference type="SUPFAM" id="SSF47157">
    <property type="entry name" value="Mitochondrial import receptor subunit Tom20"/>
    <property type="match status" value="1"/>
</dbReference>
<keyword evidence="5" id="KW-1000">Mitochondrion outer membrane</keyword>
<keyword evidence="8" id="KW-0496">Mitochondrion</keyword>
<keyword evidence="4" id="KW-0812">Transmembrane</keyword>
<proteinExistence type="inferred from homology"/>
<dbReference type="InterPro" id="IPR023392">
    <property type="entry name" value="Tom20_dom_sf"/>
</dbReference>
<dbReference type="GO" id="GO:0006605">
    <property type="term" value="P:protein targeting"/>
    <property type="evidence" value="ECO:0007669"/>
    <property type="project" value="InterPro"/>
</dbReference>
<feature type="region of interest" description="Disordered" evidence="10">
    <location>
        <begin position="145"/>
        <end position="215"/>
    </location>
</feature>
<dbReference type="GO" id="GO:0030150">
    <property type="term" value="P:protein import into mitochondrial matrix"/>
    <property type="evidence" value="ECO:0007669"/>
    <property type="project" value="TreeGrafter"/>
</dbReference>
<dbReference type="GO" id="GO:0016031">
    <property type="term" value="P:tRNA import into mitochondrion"/>
    <property type="evidence" value="ECO:0007669"/>
    <property type="project" value="TreeGrafter"/>
</dbReference>
<dbReference type="PRINTS" id="PR00351">
    <property type="entry name" value="OM20RECEPTOR"/>
</dbReference>
<keyword evidence="9" id="KW-0472">Membrane</keyword>
<dbReference type="STRING" id="1280837.A0A316V765"/>
<evidence type="ECO:0000256" key="5">
    <source>
        <dbReference type="ARBA" id="ARBA00022787"/>
    </source>
</evidence>
<evidence type="ECO:0000256" key="6">
    <source>
        <dbReference type="ARBA" id="ARBA00022927"/>
    </source>
</evidence>
<keyword evidence="3" id="KW-0813">Transport</keyword>
<dbReference type="AlphaFoldDB" id="A0A316V765"/>
<dbReference type="EMBL" id="KZ819605">
    <property type="protein sequence ID" value="PWN33034.1"/>
    <property type="molecule type" value="Genomic_DNA"/>
</dbReference>
<evidence type="ECO:0000256" key="8">
    <source>
        <dbReference type="ARBA" id="ARBA00023128"/>
    </source>
</evidence>
<evidence type="ECO:0000256" key="3">
    <source>
        <dbReference type="ARBA" id="ARBA00022448"/>
    </source>
</evidence>
<comment type="subcellular location">
    <subcellularLocation>
        <location evidence="1">Mitochondrion outer membrane</location>
        <topology evidence="1">Single-pass membrane protein</topology>
    </subcellularLocation>
</comment>
<dbReference type="GeneID" id="37021253"/>
<dbReference type="InterPro" id="IPR002056">
    <property type="entry name" value="MAS20"/>
</dbReference>
<dbReference type="GO" id="GO:0005742">
    <property type="term" value="C:mitochondrial outer membrane translocase complex"/>
    <property type="evidence" value="ECO:0007669"/>
    <property type="project" value="InterPro"/>
</dbReference>